<feature type="transmembrane region" description="Helical" evidence="2">
    <location>
        <begin position="274"/>
        <end position="297"/>
    </location>
</feature>
<keyword evidence="4" id="KW-1185">Reference proteome</keyword>
<proteinExistence type="predicted"/>
<sequence>MSKKDKNDHLHHKNKRQFDLYQMTAIPLIANVLPAVNLGLNRQVAERKVVDEELVLKQVRDLLTKIDAEINRSKATYNEVSDTKLQNVHPAYMKRQTDNTQGMTPEKFEQVPKLQIINPGDMNEQKSISQRMQPEKFENTVEKQQSVNDNNAEVTPPVFNTDPLQEISKILSQLQQNKNKPPLDQSMYVLPNNYYANVLPPTTAKSIEINEEIFTALFNLSLKSMESQKTMDAVANALLNNKNFRTLVERNINNAESFAVSPDHRPDKENFFSVTGYSALIIIIVCLSATVLTVYLWQFVGIKCIPQRINKFGKKGPAQQSPNIEVEVLEKDNDIELTSNSSSSSKYHHLKNVIRKSVIDEDFPEESRTEDKKTPRQKVKDFVSVEGFKKWDRDRKFNNNKGPSAMPKQKSSHGRLRDPRDKYARDSFENRRKYW</sequence>
<evidence type="ECO:0000256" key="2">
    <source>
        <dbReference type="SAM" id="Phobius"/>
    </source>
</evidence>
<feature type="region of interest" description="Disordered" evidence="1">
    <location>
        <begin position="393"/>
        <end position="435"/>
    </location>
</feature>
<keyword evidence="2" id="KW-0472">Membrane</keyword>
<evidence type="ECO:0000313" key="3">
    <source>
        <dbReference type="EMBL" id="GIY64430.1"/>
    </source>
</evidence>
<feature type="transmembrane region" description="Helical" evidence="2">
    <location>
        <begin position="20"/>
        <end position="40"/>
    </location>
</feature>
<protein>
    <submittedName>
        <fullName evidence="3">Uncharacterized protein</fullName>
    </submittedName>
</protein>
<name>A0AAV4V3B5_9ARAC</name>
<evidence type="ECO:0000256" key="1">
    <source>
        <dbReference type="SAM" id="MobiDB-lite"/>
    </source>
</evidence>
<comment type="caution">
    <text evidence="3">The sequence shown here is derived from an EMBL/GenBank/DDBJ whole genome shotgun (WGS) entry which is preliminary data.</text>
</comment>
<feature type="compositionally biased region" description="Basic and acidic residues" evidence="1">
    <location>
        <begin position="415"/>
        <end position="435"/>
    </location>
</feature>
<keyword evidence="2" id="KW-0812">Transmembrane</keyword>
<gene>
    <name evidence="3" type="ORF">CDAR_579601</name>
</gene>
<keyword evidence="2" id="KW-1133">Transmembrane helix</keyword>
<evidence type="ECO:0000313" key="4">
    <source>
        <dbReference type="Proteomes" id="UP001054837"/>
    </source>
</evidence>
<accession>A0AAV4V3B5</accession>
<reference evidence="3 4" key="1">
    <citation type="submission" date="2021-06" db="EMBL/GenBank/DDBJ databases">
        <title>Caerostris darwini draft genome.</title>
        <authorList>
            <person name="Kono N."/>
            <person name="Arakawa K."/>
        </authorList>
    </citation>
    <scope>NUCLEOTIDE SEQUENCE [LARGE SCALE GENOMIC DNA]</scope>
</reference>
<dbReference type="Proteomes" id="UP001054837">
    <property type="component" value="Unassembled WGS sequence"/>
</dbReference>
<organism evidence="3 4">
    <name type="scientific">Caerostris darwini</name>
    <dbReference type="NCBI Taxonomy" id="1538125"/>
    <lineage>
        <taxon>Eukaryota</taxon>
        <taxon>Metazoa</taxon>
        <taxon>Ecdysozoa</taxon>
        <taxon>Arthropoda</taxon>
        <taxon>Chelicerata</taxon>
        <taxon>Arachnida</taxon>
        <taxon>Araneae</taxon>
        <taxon>Araneomorphae</taxon>
        <taxon>Entelegynae</taxon>
        <taxon>Araneoidea</taxon>
        <taxon>Araneidae</taxon>
        <taxon>Caerostris</taxon>
    </lineage>
</organism>
<dbReference type="EMBL" id="BPLQ01012314">
    <property type="protein sequence ID" value="GIY64430.1"/>
    <property type="molecule type" value="Genomic_DNA"/>
</dbReference>
<dbReference type="AlphaFoldDB" id="A0AAV4V3B5"/>